<organism evidence="4 5">
    <name type="scientific">Malaciobacter molluscorum LMG 25693</name>
    <dbReference type="NCBI Taxonomy" id="870501"/>
    <lineage>
        <taxon>Bacteria</taxon>
        <taxon>Pseudomonadati</taxon>
        <taxon>Campylobacterota</taxon>
        <taxon>Epsilonproteobacteria</taxon>
        <taxon>Campylobacterales</taxon>
        <taxon>Arcobacteraceae</taxon>
        <taxon>Malaciobacter</taxon>
    </lineage>
</organism>
<name>A0A2G1DJC8_9BACT</name>
<evidence type="ECO:0000256" key="1">
    <source>
        <dbReference type="PIRNR" id="PIRNR012524"/>
    </source>
</evidence>
<protein>
    <submittedName>
        <fullName evidence="4">DNA-binding protein</fullName>
    </submittedName>
    <submittedName>
        <fullName evidence="3">RNA-binding protein (S1 domain)</fullName>
    </submittedName>
</protein>
<dbReference type="InterPro" id="IPR012340">
    <property type="entry name" value="NA-bd_OB-fold"/>
</dbReference>
<dbReference type="InterPro" id="IPR003029">
    <property type="entry name" value="S1_domain"/>
</dbReference>
<dbReference type="InterPro" id="IPR040764">
    <property type="entry name" value="CvfB_WH"/>
</dbReference>
<dbReference type="InterPro" id="IPR014464">
    <property type="entry name" value="CvfB_fam"/>
</dbReference>
<evidence type="ECO:0000313" key="5">
    <source>
        <dbReference type="Proteomes" id="UP000221222"/>
    </source>
</evidence>
<dbReference type="Proteomes" id="UP000262712">
    <property type="component" value="Chromosome"/>
</dbReference>
<dbReference type="Gene3D" id="1.10.10.10">
    <property type="entry name" value="Winged helix-like DNA-binding domain superfamily/Winged helix DNA-binding domain"/>
    <property type="match status" value="1"/>
</dbReference>
<dbReference type="AlphaFoldDB" id="A0A2G1DJC8"/>
<keyword evidence="5" id="KW-1185">Reference proteome</keyword>
<dbReference type="EMBL" id="NXFY01000005">
    <property type="protein sequence ID" value="PHO18613.1"/>
    <property type="molecule type" value="Genomic_DNA"/>
</dbReference>
<dbReference type="Pfam" id="PF00575">
    <property type="entry name" value="S1"/>
    <property type="match status" value="1"/>
</dbReference>
<comment type="similarity">
    <text evidence="1">Belongs to the CvfB family.</text>
</comment>
<dbReference type="RefSeq" id="WP_099341964.1">
    <property type="nucleotide sequence ID" value="NZ_CP032098.1"/>
</dbReference>
<dbReference type="SUPFAM" id="SSF50249">
    <property type="entry name" value="Nucleic acid-binding proteins"/>
    <property type="match status" value="2"/>
</dbReference>
<proteinExistence type="inferred from homology"/>
<evidence type="ECO:0000313" key="3">
    <source>
        <dbReference type="EMBL" id="AXX91592.1"/>
    </source>
</evidence>
<dbReference type="KEGG" id="amol:AMOL_0590"/>
<accession>A0A2G1DJC8</accession>
<dbReference type="GO" id="GO:0003677">
    <property type="term" value="F:DNA binding"/>
    <property type="evidence" value="ECO:0007669"/>
    <property type="project" value="UniProtKB-KW"/>
</dbReference>
<dbReference type="PANTHER" id="PTHR37296">
    <property type="entry name" value="CONSERVED VIRULENCE FACTOR B"/>
    <property type="match status" value="1"/>
</dbReference>
<dbReference type="PANTHER" id="PTHR37296:SF1">
    <property type="entry name" value="CONSERVED VIRULENCE FACTOR B"/>
    <property type="match status" value="1"/>
</dbReference>
<evidence type="ECO:0000313" key="6">
    <source>
        <dbReference type="Proteomes" id="UP000262712"/>
    </source>
</evidence>
<dbReference type="InterPro" id="IPR036388">
    <property type="entry name" value="WH-like_DNA-bd_sf"/>
</dbReference>
<feature type="domain" description="S1 motif" evidence="2">
    <location>
        <begin position="6"/>
        <end position="67"/>
    </location>
</feature>
<dbReference type="Pfam" id="PF17783">
    <property type="entry name" value="WHD_CvfB"/>
    <property type="match status" value="1"/>
</dbReference>
<reference evidence="3 6" key="2">
    <citation type="submission" date="2018-08" db="EMBL/GenBank/DDBJ databases">
        <title>Complete genome of the Arcobacter molluscorum type strain LMG 25693.</title>
        <authorList>
            <person name="Miller W.G."/>
            <person name="Yee E."/>
            <person name="Bono J.L."/>
        </authorList>
    </citation>
    <scope>NUCLEOTIDE SEQUENCE [LARGE SCALE GENOMIC DNA]</scope>
    <source>
        <strain evidence="3 6">CECT 7696</strain>
    </source>
</reference>
<feature type="domain" description="S1 motif" evidence="2">
    <location>
        <begin position="147"/>
        <end position="209"/>
    </location>
</feature>
<reference evidence="4 5" key="1">
    <citation type="submission" date="2017-09" db="EMBL/GenBank/DDBJ databases">
        <title>Arcobacter canalis sp. nov., a new species isolated from a water canal contaminated with urban sewage.</title>
        <authorList>
            <person name="Perez-Cataluna A."/>
            <person name="Salas-Masso N."/>
            <person name="Figueras M.J."/>
        </authorList>
    </citation>
    <scope>NUCLEOTIDE SEQUENCE [LARGE SCALE GENOMIC DNA]</scope>
    <source>
        <strain evidence="4 5">F98-3</strain>
    </source>
</reference>
<dbReference type="InterPro" id="IPR039566">
    <property type="entry name" value="CvfB_S1_st"/>
</dbReference>
<dbReference type="Pfam" id="PF13509">
    <property type="entry name" value="S1_2"/>
    <property type="match status" value="1"/>
</dbReference>
<dbReference type="Proteomes" id="UP000221222">
    <property type="component" value="Unassembled WGS sequence"/>
</dbReference>
<gene>
    <name evidence="3" type="ORF">AMOL_0590</name>
    <name evidence="4" type="ORF">CPU12_04855</name>
</gene>
<evidence type="ECO:0000313" key="4">
    <source>
        <dbReference type="EMBL" id="PHO18613.1"/>
    </source>
</evidence>
<feature type="domain" description="S1 motif" evidence="2">
    <location>
        <begin position="72"/>
        <end position="134"/>
    </location>
</feature>
<dbReference type="Pfam" id="PF21543">
    <property type="entry name" value="CvfB_2nd"/>
    <property type="match status" value="1"/>
</dbReference>
<keyword evidence="4" id="KW-0238">DNA-binding</keyword>
<dbReference type="EMBL" id="CP032098">
    <property type="protein sequence ID" value="AXX91592.1"/>
    <property type="molecule type" value="Genomic_DNA"/>
</dbReference>
<dbReference type="SMART" id="SM00316">
    <property type="entry name" value="S1"/>
    <property type="match status" value="3"/>
</dbReference>
<dbReference type="InterPro" id="IPR048587">
    <property type="entry name" value="CvfB_S1_3rd"/>
</dbReference>
<sequence length="280" mass="32189">MNKNIKIGEINTLKINRASEPGLYLIAQDETEVLLPNVYIKQTMSLGQEIEVFIYTDSEDRLVATTITPKAMINEIQYLEVVDTTKFGAFVDIGLPKDILVPINKQKSTFKIGEKRLVKIIEDEKSHRLIGTEKFIKSFNRNTKKFKKNDEVNIIIYQKTPLGFKVIINEEYEGMIFHSEIFTKVEIGDKRKAYIKTVREDGKLDLSLQKIGEEKRLDDVSIVVSILKNNNNVLNITSKSDAKEIMDLFEMSKKRFKAALNTLVTTNQVHIENDSIRLHH</sequence>
<dbReference type="PIRSF" id="PIRSF012524">
    <property type="entry name" value="YitL_S1"/>
    <property type="match status" value="1"/>
</dbReference>
<evidence type="ECO:0000259" key="2">
    <source>
        <dbReference type="SMART" id="SM00316"/>
    </source>
</evidence>
<dbReference type="Gene3D" id="2.40.50.140">
    <property type="entry name" value="Nucleic acid-binding proteins"/>
    <property type="match status" value="2"/>
</dbReference>